<evidence type="ECO:0000256" key="2">
    <source>
        <dbReference type="SAM" id="SignalP"/>
    </source>
</evidence>
<feature type="chain" id="PRO_5018696772" evidence="2">
    <location>
        <begin position="23"/>
        <end position="176"/>
    </location>
</feature>
<dbReference type="CTD" id="122258"/>
<evidence type="ECO:0000313" key="4">
    <source>
        <dbReference type="RefSeq" id="XP_025730704.1"/>
    </source>
</evidence>
<feature type="compositionally biased region" description="Polar residues" evidence="1">
    <location>
        <begin position="25"/>
        <end position="40"/>
    </location>
</feature>
<dbReference type="Pfam" id="PF15307">
    <property type="entry name" value="SPACA7"/>
    <property type="match status" value="1"/>
</dbReference>
<feature type="region of interest" description="Disordered" evidence="1">
    <location>
        <begin position="128"/>
        <end position="151"/>
    </location>
</feature>
<dbReference type="InParanoid" id="A0A3Q7PA70"/>
<proteinExistence type="predicted"/>
<feature type="signal peptide" evidence="2">
    <location>
        <begin position="1"/>
        <end position="22"/>
    </location>
</feature>
<reference evidence="4" key="2">
    <citation type="submission" date="2025-08" db="UniProtKB">
        <authorList>
            <consortium name="RefSeq"/>
        </authorList>
    </citation>
    <scope>IDENTIFICATION</scope>
    <source>
        <tissue evidence="4">Blood</tissue>
    </source>
</reference>
<dbReference type="AlphaFoldDB" id="A0A3Q7PA70"/>
<dbReference type="InterPro" id="IPR029301">
    <property type="entry name" value="SPACA7"/>
</dbReference>
<dbReference type="PROSITE" id="PS51257">
    <property type="entry name" value="PROKAR_LIPOPROTEIN"/>
    <property type="match status" value="1"/>
</dbReference>
<organism evidence="3 4">
    <name type="scientific">Callorhinus ursinus</name>
    <name type="common">Northern fur seal</name>
    <dbReference type="NCBI Taxonomy" id="34884"/>
    <lineage>
        <taxon>Eukaryota</taxon>
        <taxon>Metazoa</taxon>
        <taxon>Chordata</taxon>
        <taxon>Craniata</taxon>
        <taxon>Vertebrata</taxon>
        <taxon>Euteleostomi</taxon>
        <taxon>Mammalia</taxon>
        <taxon>Eutheria</taxon>
        <taxon>Laurasiatheria</taxon>
        <taxon>Carnivora</taxon>
        <taxon>Caniformia</taxon>
        <taxon>Pinnipedia</taxon>
        <taxon>Otariidae</taxon>
        <taxon>Callorhinus</taxon>
    </lineage>
</organism>
<dbReference type="Proteomes" id="UP000286641">
    <property type="component" value="Unplaced"/>
</dbReference>
<feature type="region of interest" description="Disordered" evidence="1">
    <location>
        <begin position="25"/>
        <end position="44"/>
    </location>
</feature>
<sequence length="176" mass="19295">MAGNRGVTLFVLLLSCWHETKLQPINMTSGPTTEMPPSSKSQEDMPGVFDEILVREMLDPNKSSMAGKQRTASTISTKLFMGKNSNLDENFQVGAPQNYHGLPDNSQFSLGSEDKIFNNEPSIDESYQIAGPEGYGESQFSPAGKKNSQNEQYKKLSILDKILQNIGKTSAGNSLQ</sequence>
<dbReference type="GO" id="GO:0001669">
    <property type="term" value="C:acrosomal vesicle"/>
    <property type="evidence" value="ECO:0007669"/>
    <property type="project" value="InterPro"/>
</dbReference>
<evidence type="ECO:0000256" key="1">
    <source>
        <dbReference type="SAM" id="MobiDB-lite"/>
    </source>
</evidence>
<reference key="1">
    <citation type="submission" date="2019-01" db="UniProtKB">
        <authorList>
            <consortium name="RefSeq"/>
        </authorList>
    </citation>
    <scope>IDENTIFICATION</scope>
</reference>
<protein>
    <submittedName>
        <fullName evidence="4">Sperm acrosome-associated protein 7 isoform X1</fullName>
    </submittedName>
</protein>
<name>A0A3Q7PA70_CALUR</name>
<keyword evidence="3" id="KW-1185">Reference proteome</keyword>
<gene>
    <name evidence="4" type="primary">SPACA7</name>
</gene>
<feature type="compositionally biased region" description="Polar residues" evidence="1">
    <location>
        <begin position="138"/>
        <end position="151"/>
    </location>
</feature>
<accession>A0A3Q7PA70</accession>
<dbReference type="RefSeq" id="XP_025730704.1">
    <property type="nucleotide sequence ID" value="XM_025874919.1"/>
</dbReference>
<keyword evidence="2" id="KW-0732">Signal</keyword>
<evidence type="ECO:0000313" key="3">
    <source>
        <dbReference type="Proteomes" id="UP000286641"/>
    </source>
</evidence>
<dbReference type="GeneID" id="112826696"/>